<evidence type="ECO:0000313" key="2">
    <source>
        <dbReference type="EMBL" id="ROT82556.1"/>
    </source>
</evidence>
<reference evidence="2 3" key="2">
    <citation type="submission" date="2019-01" db="EMBL/GenBank/DDBJ databases">
        <title>The decoding of complex shrimp genome reveals the adaptation for benthos swimmer, frequently molting mechanism and breeding impact on genome.</title>
        <authorList>
            <person name="Sun Y."/>
            <person name="Gao Y."/>
            <person name="Yu Y."/>
        </authorList>
    </citation>
    <scope>NUCLEOTIDE SEQUENCE [LARGE SCALE GENOMIC DNA]</scope>
    <source>
        <tissue evidence="2">Muscle</tissue>
    </source>
</reference>
<dbReference type="Proteomes" id="UP000283509">
    <property type="component" value="Unassembled WGS sequence"/>
</dbReference>
<keyword evidence="1" id="KW-1133">Transmembrane helix</keyword>
<evidence type="ECO:0000313" key="3">
    <source>
        <dbReference type="Proteomes" id="UP000283509"/>
    </source>
</evidence>
<sequence length="378" mass="42359">MQHSLRPKHHISLSPCHYLLHFFFFFTWNLINSSLLASLCLLFFIEAAPFAFLSFLHLLSLFTSFCHSLHRSQPELRSLLPFQRTPSPTHLLMPSSVSPHTVGYVLPFFILLHKSHLAPLISPSIALSRPPMLYYLGRLISQFYSIGLSISLSSPLLAYIPILLLCLLSIRPPYPCAMRYPLSRHPTASILTVLCKLLPTSLRGFAHRQLSHILSSFAPFFVPTLLTLIPSRYRIPYSYSRYSIGISPPAHVQVRPPPQCIPFLLLLTAPPPLLTSLLQLMLFCLALLPPLTAPLHPSYLLSSSLFLLLFPFVPHRPSSSCLFTTSSVSSRRLRSARQLSSSLFSDSSILPSLRHRLPPHSINSAPSSSALSFLLPSR</sequence>
<feature type="transmembrane region" description="Helical" evidence="1">
    <location>
        <begin position="20"/>
        <end position="44"/>
    </location>
</feature>
<keyword evidence="1" id="KW-0812">Transmembrane</keyword>
<reference evidence="2 3" key="1">
    <citation type="submission" date="2018-04" db="EMBL/GenBank/DDBJ databases">
        <authorList>
            <person name="Zhang X."/>
            <person name="Yuan J."/>
            <person name="Li F."/>
            <person name="Xiang J."/>
        </authorList>
    </citation>
    <scope>NUCLEOTIDE SEQUENCE [LARGE SCALE GENOMIC DNA]</scope>
    <source>
        <tissue evidence="2">Muscle</tissue>
    </source>
</reference>
<feature type="transmembrane region" description="Helical" evidence="1">
    <location>
        <begin position="50"/>
        <end position="70"/>
    </location>
</feature>
<evidence type="ECO:0000256" key="1">
    <source>
        <dbReference type="SAM" id="Phobius"/>
    </source>
</evidence>
<gene>
    <name evidence="2" type="ORF">C7M84_024257</name>
</gene>
<feature type="transmembrane region" description="Helical" evidence="1">
    <location>
        <begin position="143"/>
        <end position="168"/>
    </location>
</feature>
<comment type="caution">
    <text evidence="2">The sequence shown here is derived from an EMBL/GenBank/DDBJ whole genome shotgun (WGS) entry which is preliminary data.</text>
</comment>
<dbReference type="AlphaFoldDB" id="A0A423U1F9"/>
<organism evidence="2 3">
    <name type="scientific">Penaeus vannamei</name>
    <name type="common">Whiteleg shrimp</name>
    <name type="synonym">Litopenaeus vannamei</name>
    <dbReference type="NCBI Taxonomy" id="6689"/>
    <lineage>
        <taxon>Eukaryota</taxon>
        <taxon>Metazoa</taxon>
        <taxon>Ecdysozoa</taxon>
        <taxon>Arthropoda</taxon>
        <taxon>Crustacea</taxon>
        <taxon>Multicrustacea</taxon>
        <taxon>Malacostraca</taxon>
        <taxon>Eumalacostraca</taxon>
        <taxon>Eucarida</taxon>
        <taxon>Decapoda</taxon>
        <taxon>Dendrobranchiata</taxon>
        <taxon>Penaeoidea</taxon>
        <taxon>Penaeidae</taxon>
        <taxon>Penaeus</taxon>
    </lineage>
</organism>
<keyword evidence="3" id="KW-1185">Reference proteome</keyword>
<proteinExistence type="predicted"/>
<keyword evidence="1" id="KW-0472">Membrane</keyword>
<protein>
    <submittedName>
        <fullName evidence="2">Uncharacterized protein</fullName>
    </submittedName>
</protein>
<feature type="transmembrane region" description="Helical" evidence="1">
    <location>
        <begin position="91"/>
        <end position="112"/>
    </location>
</feature>
<dbReference type="EMBL" id="QCYY01000803">
    <property type="protein sequence ID" value="ROT82556.1"/>
    <property type="molecule type" value="Genomic_DNA"/>
</dbReference>
<accession>A0A423U1F9</accession>
<name>A0A423U1F9_PENVA</name>